<evidence type="ECO:0000256" key="1">
    <source>
        <dbReference type="ARBA" id="ARBA00000085"/>
    </source>
</evidence>
<dbReference type="PROSITE" id="PS50109">
    <property type="entry name" value="HIS_KIN"/>
    <property type="match status" value="1"/>
</dbReference>
<dbReference type="Pfam" id="PF02518">
    <property type="entry name" value="HATPase_c"/>
    <property type="match status" value="1"/>
</dbReference>
<evidence type="ECO:0000256" key="2">
    <source>
        <dbReference type="ARBA" id="ARBA00012438"/>
    </source>
</evidence>
<evidence type="ECO:0000313" key="7">
    <source>
        <dbReference type="EMBL" id="MVT12655.1"/>
    </source>
</evidence>
<dbReference type="InterPro" id="IPR004358">
    <property type="entry name" value="Sig_transdc_His_kin-like_C"/>
</dbReference>
<dbReference type="EMBL" id="WRXN01000044">
    <property type="protein sequence ID" value="MVT12655.1"/>
    <property type="molecule type" value="Genomic_DNA"/>
</dbReference>
<evidence type="ECO:0000256" key="4">
    <source>
        <dbReference type="ARBA" id="ARBA00022777"/>
    </source>
</evidence>
<keyword evidence="3" id="KW-0808">Transferase</keyword>
<accession>A0A7K1UF92</accession>
<keyword evidence="5" id="KW-0902">Two-component regulatory system</keyword>
<dbReference type="EC" id="2.7.13.3" evidence="2"/>
<dbReference type="SUPFAM" id="SSF55874">
    <property type="entry name" value="ATPase domain of HSP90 chaperone/DNA topoisomerase II/histidine kinase"/>
    <property type="match status" value="1"/>
</dbReference>
<dbReference type="PRINTS" id="PR00344">
    <property type="entry name" value="BCTRLSENSOR"/>
</dbReference>
<dbReference type="InterPro" id="IPR005467">
    <property type="entry name" value="His_kinase_dom"/>
</dbReference>
<feature type="domain" description="Histidine kinase" evidence="6">
    <location>
        <begin position="15"/>
        <end position="152"/>
    </location>
</feature>
<dbReference type="GO" id="GO:0000160">
    <property type="term" value="P:phosphorelay signal transduction system"/>
    <property type="evidence" value="ECO:0007669"/>
    <property type="project" value="UniProtKB-KW"/>
</dbReference>
<name>A0A7K1UF92_9BACT</name>
<dbReference type="InterPro" id="IPR050736">
    <property type="entry name" value="Sensor_HK_Regulatory"/>
</dbReference>
<proteinExistence type="predicted"/>
<keyword evidence="8" id="KW-1185">Reference proteome</keyword>
<dbReference type="PANTHER" id="PTHR43711">
    <property type="entry name" value="TWO-COMPONENT HISTIDINE KINASE"/>
    <property type="match status" value="1"/>
</dbReference>
<sequence>MFRYGGIPYSGIYNIEQYTAVAASRSIKIKLLIRCQVPQYINTDAVNLGQILRNLVDNALKAAPEGTNITLFVNVVEESRILFEVIDQGKGISPEKVHLLFKPFQLMDLGYAGTGLGLYISKLYAELLGGDIRLTDTGKRGTTFLLSIKNQANA</sequence>
<reference evidence="7 8" key="1">
    <citation type="submission" date="2019-12" db="EMBL/GenBank/DDBJ databases">
        <title>Chitinophaga sp. strain ysch24 (GDMCC 1.1355), whole genome shotgun sequence.</title>
        <authorList>
            <person name="Zhang X."/>
        </authorList>
    </citation>
    <scope>NUCLEOTIDE SEQUENCE [LARGE SCALE GENOMIC DNA]</scope>
    <source>
        <strain evidence="8">ysch24</strain>
    </source>
</reference>
<dbReference type="InterPro" id="IPR036890">
    <property type="entry name" value="HATPase_C_sf"/>
</dbReference>
<dbReference type="AlphaFoldDB" id="A0A7K1UF92"/>
<organism evidence="7 8">
    <name type="scientific">Chitinophaga tropicalis</name>
    <dbReference type="NCBI Taxonomy" id="2683588"/>
    <lineage>
        <taxon>Bacteria</taxon>
        <taxon>Pseudomonadati</taxon>
        <taxon>Bacteroidota</taxon>
        <taxon>Chitinophagia</taxon>
        <taxon>Chitinophagales</taxon>
        <taxon>Chitinophagaceae</taxon>
        <taxon>Chitinophaga</taxon>
    </lineage>
</organism>
<dbReference type="Gene3D" id="3.30.565.10">
    <property type="entry name" value="Histidine kinase-like ATPase, C-terminal domain"/>
    <property type="match status" value="1"/>
</dbReference>
<comment type="catalytic activity">
    <reaction evidence="1">
        <text>ATP + protein L-histidine = ADP + protein N-phospho-L-histidine.</text>
        <dbReference type="EC" id="2.7.13.3"/>
    </reaction>
</comment>
<dbReference type="GO" id="GO:0004673">
    <property type="term" value="F:protein histidine kinase activity"/>
    <property type="evidence" value="ECO:0007669"/>
    <property type="project" value="UniProtKB-EC"/>
</dbReference>
<dbReference type="InterPro" id="IPR003594">
    <property type="entry name" value="HATPase_dom"/>
</dbReference>
<gene>
    <name evidence="7" type="ORF">GO493_30680</name>
</gene>
<keyword evidence="4" id="KW-0418">Kinase</keyword>
<dbReference type="SMART" id="SM00387">
    <property type="entry name" value="HATPase_c"/>
    <property type="match status" value="1"/>
</dbReference>
<comment type="caution">
    <text evidence="7">The sequence shown here is derived from an EMBL/GenBank/DDBJ whole genome shotgun (WGS) entry which is preliminary data.</text>
</comment>
<evidence type="ECO:0000256" key="5">
    <source>
        <dbReference type="ARBA" id="ARBA00023012"/>
    </source>
</evidence>
<dbReference type="PANTHER" id="PTHR43711:SF31">
    <property type="entry name" value="HISTIDINE KINASE"/>
    <property type="match status" value="1"/>
</dbReference>
<evidence type="ECO:0000313" key="8">
    <source>
        <dbReference type="Proteomes" id="UP000461730"/>
    </source>
</evidence>
<evidence type="ECO:0000259" key="6">
    <source>
        <dbReference type="PROSITE" id="PS50109"/>
    </source>
</evidence>
<protein>
    <recommendedName>
        <fullName evidence="2">histidine kinase</fullName>
        <ecNumber evidence="2">2.7.13.3</ecNumber>
    </recommendedName>
</protein>
<evidence type="ECO:0000256" key="3">
    <source>
        <dbReference type="ARBA" id="ARBA00022679"/>
    </source>
</evidence>
<dbReference type="Proteomes" id="UP000461730">
    <property type="component" value="Unassembled WGS sequence"/>
</dbReference>